<organism evidence="1 2">
    <name type="scientific">Catharanthus roseus</name>
    <name type="common">Madagascar periwinkle</name>
    <name type="synonym">Vinca rosea</name>
    <dbReference type="NCBI Taxonomy" id="4058"/>
    <lineage>
        <taxon>Eukaryota</taxon>
        <taxon>Viridiplantae</taxon>
        <taxon>Streptophyta</taxon>
        <taxon>Embryophyta</taxon>
        <taxon>Tracheophyta</taxon>
        <taxon>Spermatophyta</taxon>
        <taxon>Magnoliopsida</taxon>
        <taxon>eudicotyledons</taxon>
        <taxon>Gunneridae</taxon>
        <taxon>Pentapetalae</taxon>
        <taxon>asterids</taxon>
        <taxon>lamiids</taxon>
        <taxon>Gentianales</taxon>
        <taxon>Apocynaceae</taxon>
        <taxon>Rauvolfioideae</taxon>
        <taxon>Vinceae</taxon>
        <taxon>Catharanthinae</taxon>
        <taxon>Catharanthus</taxon>
    </lineage>
</organism>
<dbReference type="EMBL" id="CM044707">
    <property type="protein sequence ID" value="KAI5654257.1"/>
    <property type="molecule type" value="Genomic_DNA"/>
</dbReference>
<keyword evidence="2" id="KW-1185">Reference proteome</keyword>
<accession>A0ACC0A2T7</accession>
<evidence type="ECO:0000313" key="2">
    <source>
        <dbReference type="Proteomes" id="UP001060085"/>
    </source>
</evidence>
<gene>
    <name evidence="1" type="ORF">M9H77_31444</name>
</gene>
<sequence length="223" mass="25168">MTILRLRSRSEGSNHPVTHRRRLDAAHSTQPLLGVLSLSDHHYFRQRPLPTAVVEVSFEPPLESPLELETNPVIPTPSSSTPIPSSIPETPDPVLEGSDEEAEHPEAQAEALRDYQLARDRVRKVPKEHPRHCNSYIVSHTFAVASYVEEREPLCFSEKILFEVEIVSLLGLEVFPIFSFSSPFLPYDELDLNWRRGAHLTRSRNTGSDWAWPPGLPISVSPI</sequence>
<protein>
    <submittedName>
        <fullName evidence="1">Uncharacterized protein</fullName>
    </submittedName>
</protein>
<reference evidence="2" key="1">
    <citation type="journal article" date="2023" name="Nat. Plants">
        <title>Single-cell RNA sequencing provides a high-resolution roadmap for understanding the multicellular compartmentation of specialized metabolism.</title>
        <authorList>
            <person name="Sun S."/>
            <person name="Shen X."/>
            <person name="Li Y."/>
            <person name="Li Y."/>
            <person name="Wang S."/>
            <person name="Li R."/>
            <person name="Zhang H."/>
            <person name="Shen G."/>
            <person name="Guo B."/>
            <person name="Wei J."/>
            <person name="Xu J."/>
            <person name="St-Pierre B."/>
            <person name="Chen S."/>
            <person name="Sun C."/>
        </authorList>
    </citation>
    <scope>NUCLEOTIDE SEQUENCE [LARGE SCALE GENOMIC DNA]</scope>
</reference>
<dbReference type="Proteomes" id="UP001060085">
    <property type="component" value="Linkage Group LG07"/>
</dbReference>
<evidence type="ECO:0000313" key="1">
    <source>
        <dbReference type="EMBL" id="KAI5654257.1"/>
    </source>
</evidence>
<name>A0ACC0A2T7_CATRO</name>
<proteinExistence type="predicted"/>
<comment type="caution">
    <text evidence="1">The sequence shown here is derived from an EMBL/GenBank/DDBJ whole genome shotgun (WGS) entry which is preliminary data.</text>
</comment>